<keyword evidence="2" id="KW-1185">Reference proteome</keyword>
<protein>
    <submittedName>
        <fullName evidence="1">Uncharacterized protein</fullName>
    </submittedName>
</protein>
<proteinExistence type="predicted"/>
<reference evidence="1 2" key="1">
    <citation type="submission" date="2018-08" db="EMBL/GenBank/DDBJ databases">
        <title>Genome sequence of Marinobacter flavimaris KCTC 12185.</title>
        <authorList>
            <person name="Chun J."/>
            <person name="Kim B.-Y."/>
            <person name="Choi S.-B."/>
            <person name="Kwak M.-J."/>
        </authorList>
    </citation>
    <scope>NUCLEOTIDE SEQUENCE [LARGE SCALE GENOMIC DNA]</scope>
    <source>
        <strain evidence="1 2">KCTC 12185</strain>
    </source>
</reference>
<dbReference type="AlphaFoldDB" id="A0A3D8GY32"/>
<accession>A0A3D8GY32</accession>
<evidence type="ECO:0000313" key="2">
    <source>
        <dbReference type="Proteomes" id="UP000256431"/>
    </source>
</evidence>
<sequence>MKDAAELIHAFKVHDGHVEHPYRISMFDENVTCSHCRQVKGLSSPVVKPNVGKELSNPFSTGSGGARFEANIQATFVTLMLSRGYAPCLPSWPIVEIKLQGAVAGYATDDLIVFVKNPATNERRRLLGQVKNSIQITRKNKIFAEVIQAAWDDFNNEDVFTKGKDVIALITGPLSATDSDGVTQLLEQARHTRDADEFFTQLSRAKFCSDVVRSKLDAFKEQLTAANGGNDVDDNDLYEFLRNFHLLGYDLARKAGVVSSLLQSHISQFNRNIADKIWYQILNEVQDFNQYAGTITVETLSEDLVAHFKEPDVTYIPISFTEEQANVDTGVAASPAATNWNHHAAASKLALAMLIGSWSESNQADLEVISQIVGEEYGDWVPDLRETLQIHDSPIGYKNGIWGFKDRVKSWEDLGGRLFDDHLDGFQSIALRVLGMDDPAFELPGEQRYAAAIYEKLIPHSNNLRQGLADGLALIGSRQQSLTNCSAGKPDSIAAISIRKLFENSDWVRWGSLNSLLPTLSEAHPDEFLSAVEEAISASPSPFEKLFEQEDTGIFGRNYISGLLWALEGIAWDEGYLSRASVVLADLASHDPGGNWANRPENSLSDIFLPWMPHTLASLEKRQAALRTISAEQPAVAWKVLQSLLPGQHTSTSGTYRPVWRKTVPEGWKEGVTREEYWVQSRFCAELLVEQADFDVTKLAALAENYDHLPAPASQQFTDKLMSARCLSLPEQDRLPIWGKLRKLVAHHRRFPDAPWSLGNESLSLLEAIADKLSPGTPSLLHRRLFSDPDAYLYEGEGDWEEEQERLFQVRKTAVEEILEKEGFEQALFFAGQVKSPHRVGEVLADFERQEFDSNLLPGLLNQADQKTWSFVAAYAWRRRHTGGWQWFDDLDKSGWQSKEIANLLCALPFEKSAWDRAAKLLGQYEWEYWKNTSANTYQTDDDTEYALAKLLEHERPSAVINGLSRDIFRKRKINPELACDALLALVKTEEQSRRTDSYHILKIIRALQKSGTTDPEKLFHVEWAYVPLLAQQEECAPVTLEKKLASEPGFFCELIQLIYRAKGAENEGEPSEQHRKMATNAYRLLSSWSVVPGTQVNGEFDPETFVEWLTTMEEIVKASGHYDVASIQLGNVLVNSPNDPDGLWIHAVIAAEMNHRDRSSLRDGYRTGIRNSRGVHAIDPEGKPEKALAKTYRERADMVENAGFHRLATTLREVAASYDQDAARIISNEGWPG</sequence>
<dbReference type="RefSeq" id="WP_104272171.1">
    <property type="nucleotide sequence ID" value="NZ_PSSW01000014.1"/>
</dbReference>
<dbReference type="Proteomes" id="UP000256431">
    <property type="component" value="Unassembled WGS sequence"/>
</dbReference>
<comment type="caution">
    <text evidence="1">The sequence shown here is derived from an EMBL/GenBank/DDBJ whole genome shotgun (WGS) entry which is preliminary data.</text>
</comment>
<name>A0A3D8GY32_9GAMM</name>
<dbReference type="EMBL" id="QRDH01000013">
    <property type="protein sequence ID" value="RDU39292.1"/>
    <property type="molecule type" value="Genomic_DNA"/>
</dbReference>
<evidence type="ECO:0000313" key="1">
    <source>
        <dbReference type="EMBL" id="RDU39292.1"/>
    </source>
</evidence>
<organism evidence="1 2">
    <name type="scientific">Marinobacter flavimaris</name>
    <dbReference type="NCBI Taxonomy" id="262076"/>
    <lineage>
        <taxon>Bacteria</taxon>
        <taxon>Pseudomonadati</taxon>
        <taxon>Pseudomonadota</taxon>
        <taxon>Gammaproteobacteria</taxon>
        <taxon>Pseudomonadales</taxon>
        <taxon>Marinobacteraceae</taxon>
        <taxon>Marinobacter</taxon>
    </lineage>
</organism>
<gene>
    <name evidence="1" type="ORF">DXI23_19370</name>
</gene>